<dbReference type="EMBL" id="QZMU01000001">
    <property type="protein sequence ID" value="RRQ21823.1"/>
    <property type="molecule type" value="Genomic_DNA"/>
</dbReference>
<dbReference type="InterPro" id="IPR017937">
    <property type="entry name" value="Thioredoxin_CS"/>
</dbReference>
<dbReference type="OrthoDB" id="9784896at2"/>
<dbReference type="InterPro" id="IPR036249">
    <property type="entry name" value="Thioredoxin-like_sf"/>
</dbReference>
<protein>
    <recommendedName>
        <fullName evidence="7">Thiol:disulfide interchange protein</fullName>
    </recommendedName>
</protein>
<evidence type="ECO:0000256" key="8">
    <source>
        <dbReference type="PIRSR" id="PIRSR001488-1"/>
    </source>
</evidence>
<dbReference type="InterPro" id="IPR001853">
    <property type="entry name" value="DSBA-like_thioredoxin_dom"/>
</dbReference>
<dbReference type="CDD" id="cd03019">
    <property type="entry name" value="DsbA_DsbA"/>
    <property type="match status" value="1"/>
</dbReference>
<evidence type="ECO:0000313" key="12">
    <source>
        <dbReference type="Proteomes" id="UP000287798"/>
    </source>
</evidence>
<comment type="subcellular location">
    <subcellularLocation>
        <location evidence="1 7">Periplasm</location>
    </subcellularLocation>
</comment>
<feature type="chain" id="PRO_5019138403" description="Thiol:disulfide interchange protein" evidence="9">
    <location>
        <begin position="23"/>
        <end position="210"/>
    </location>
</feature>
<dbReference type="InterPro" id="IPR050824">
    <property type="entry name" value="Thiol_disulfide_DsbA"/>
</dbReference>
<organism evidence="11 12">
    <name type="scientific">Thiohalobacter thiocyanaticus</name>
    <dbReference type="NCBI Taxonomy" id="585455"/>
    <lineage>
        <taxon>Bacteria</taxon>
        <taxon>Pseudomonadati</taxon>
        <taxon>Pseudomonadota</taxon>
        <taxon>Gammaproteobacteria</taxon>
        <taxon>Thiohalobacterales</taxon>
        <taxon>Thiohalobacteraceae</taxon>
        <taxon>Thiohalobacter</taxon>
    </lineage>
</organism>
<dbReference type="PROSITE" id="PS51352">
    <property type="entry name" value="THIOREDOXIN_2"/>
    <property type="match status" value="1"/>
</dbReference>
<keyword evidence="4 7" id="KW-0574">Periplasm</keyword>
<keyword evidence="12" id="KW-1185">Reference proteome</keyword>
<dbReference type="PANTHER" id="PTHR35891">
    <property type="entry name" value="THIOL:DISULFIDE INTERCHANGE PROTEIN DSBA"/>
    <property type="match status" value="1"/>
</dbReference>
<name>A0A426QJ88_9GAMM</name>
<proteinExistence type="inferred from homology"/>
<evidence type="ECO:0000259" key="10">
    <source>
        <dbReference type="PROSITE" id="PS51352"/>
    </source>
</evidence>
<dbReference type="PROSITE" id="PS00194">
    <property type="entry name" value="THIOREDOXIN_1"/>
    <property type="match status" value="1"/>
</dbReference>
<dbReference type="RefSeq" id="WP_125181162.1">
    <property type="nucleotide sequence ID" value="NZ_QZMU01000001.1"/>
</dbReference>
<dbReference type="Gene3D" id="3.40.30.10">
    <property type="entry name" value="Glutaredoxin"/>
    <property type="match status" value="1"/>
</dbReference>
<sequence>MKNLFKTTCLLFAGLFLAAAQAADFAEGKEYERLSSAQPTSTPDKIEVVELFWYGCPHCYRLEPHIEQWLESKPEDVEFVRLPAVLSPRWELLARAWYTAELLGMTDQIHKPLFEAIHEDRERINTVEQLKAFFVEQGVAAEDFDKTFHSFGVAAKLNRAREMTQRYRVRGVPTLIINGKYRTSASEAGSHAAMIEVTNHLIEKERAAGD</sequence>
<dbReference type="PIRSF" id="PIRSF001488">
    <property type="entry name" value="Tdi_protein"/>
    <property type="match status" value="1"/>
</dbReference>
<dbReference type="GO" id="GO:0042597">
    <property type="term" value="C:periplasmic space"/>
    <property type="evidence" value="ECO:0007669"/>
    <property type="project" value="UniProtKB-SubCell"/>
</dbReference>
<evidence type="ECO:0000256" key="5">
    <source>
        <dbReference type="ARBA" id="ARBA00023157"/>
    </source>
</evidence>
<dbReference type="InterPro" id="IPR013766">
    <property type="entry name" value="Thioredoxin_domain"/>
</dbReference>
<keyword evidence="3 9" id="KW-0732">Signal</keyword>
<evidence type="ECO:0000256" key="4">
    <source>
        <dbReference type="ARBA" id="ARBA00022764"/>
    </source>
</evidence>
<keyword evidence="5 7" id="KW-1015">Disulfide bond</keyword>
<evidence type="ECO:0000256" key="1">
    <source>
        <dbReference type="ARBA" id="ARBA00004418"/>
    </source>
</evidence>
<evidence type="ECO:0000313" key="11">
    <source>
        <dbReference type="EMBL" id="RRQ21823.1"/>
    </source>
</evidence>
<dbReference type="AlphaFoldDB" id="A0A426QJ88"/>
<feature type="signal peptide" evidence="9">
    <location>
        <begin position="1"/>
        <end position="22"/>
    </location>
</feature>
<evidence type="ECO:0000256" key="9">
    <source>
        <dbReference type="SAM" id="SignalP"/>
    </source>
</evidence>
<comment type="similarity">
    <text evidence="2">Belongs to the thioredoxin family. DsbA subfamily.</text>
</comment>
<evidence type="ECO:0000256" key="2">
    <source>
        <dbReference type="ARBA" id="ARBA00005791"/>
    </source>
</evidence>
<dbReference type="PANTHER" id="PTHR35891:SF2">
    <property type="entry name" value="THIOL:DISULFIDE INTERCHANGE PROTEIN DSBA"/>
    <property type="match status" value="1"/>
</dbReference>
<comment type="caution">
    <text evidence="11">The sequence shown here is derived from an EMBL/GenBank/DDBJ whole genome shotgun (WGS) entry which is preliminary data.</text>
</comment>
<reference evidence="11 12" key="1">
    <citation type="journal article" date="2010" name="Int. J. Syst. Evol. Microbiol.">
        <title>Thiohalobacter thiocyanaticus gen. nov., sp. nov., a moderately halophilic, sulfur-oxidizing gammaproteobacterium from hypersaline lakes, that utilizes thiocyanate.</title>
        <authorList>
            <person name="Sorokin D.Y."/>
            <person name="Kovaleva O.L."/>
            <person name="Tourova T.P."/>
            <person name="Muyzer G."/>
        </authorList>
    </citation>
    <scope>NUCLEOTIDE SEQUENCE [LARGE SCALE GENOMIC DNA]</scope>
    <source>
        <strain evidence="11 12">Hrh1</strain>
    </source>
</reference>
<gene>
    <name evidence="11" type="ORF">D6C00_07595</name>
</gene>
<dbReference type="GO" id="GO:0015036">
    <property type="term" value="F:disulfide oxidoreductase activity"/>
    <property type="evidence" value="ECO:0007669"/>
    <property type="project" value="UniProtKB-ARBA"/>
</dbReference>
<keyword evidence="6" id="KW-0676">Redox-active center</keyword>
<dbReference type="Proteomes" id="UP000287798">
    <property type="component" value="Unassembled WGS sequence"/>
</dbReference>
<dbReference type="InterPro" id="IPR023205">
    <property type="entry name" value="DsbA/DsbL"/>
</dbReference>
<accession>A0A426QJ88</accession>
<feature type="disulfide bond" description="Redox-active" evidence="8">
    <location>
        <begin position="56"/>
        <end position="59"/>
    </location>
</feature>
<feature type="domain" description="Thioredoxin" evidence="10">
    <location>
        <begin position="11"/>
        <end position="153"/>
    </location>
</feature>
<evidence type="ECO:0000256" key="3">
    <source>
        <dbReference type="ARBA" id="ARBA00022729"/>
    </source>
</evidence>
<evidence type="ECO:0000256" key="6">
    <source>
        <dbReference type="ARBA" id="ARBA00023284"/>
    </source>
</evidence>
<dbReference type="Pfam" id="PF01323">
    <property type="entry name" value="DSBA"/>
    <property type="match status" value="1"/>
</dbReference>
<dbReference type="SUPFAM" id="SSF52833">
    <property type="entry name" value="Thioredoxin-like"/>
    <property type="match status" value="1"/>
</dbReference>
<evidence type="ECO:0000256" key="7">
    <source>
        <dbReference type="PIRNR" id="PIRNR001488"/>
    </source>
</evidence>